<dbReference type="Proteomes" id="UP001213681">
    <property type="component" value="Unassembled WGS sequence"/>
</dbReference>
<feature type="domain" description="Aminoglycoside phosphotransferase" evidence="1">
    <location>
        <begin position="31"/>
        <end position="100"/>
    </location>
</feature>
<accession>A0AAD6C2Q8</accession>
<keyword evidence="3" id="KW-1185">Reference proteome</keyword>
<organism evidence="2 3">
    <name type="scientific">Penicillium daleae</name>
    <dbReference type="NCBI Taxonomy" id="63821"/>
    <lineage>
        <taxon>Eukaryota</taxon>
        <taxon>Fungi</taxon>
        <taxon>Dikarya</taxon>
        <taxon>Ascomycota</taxon>
        <taxon>Pezizomycotina</taxon>
        <taxon>Eurotiomycetes</taxon>
        <taxon>Eurotiomycetidae</taxon>
        <taxon>Eurotiales</taxon>
        <taxon>Aspergillaceae</taxon>
        <taxon>Penicillium</taxon>
    </lineage>
</organism>
<reference evidence="2" key="1">
    <citation type="submission" date="2022-12" db="EMBL/GenBank/DDBJ databases">
        <authorList>
            <person name="Petersen C."/>
        </authorList>
    </citation>
    <scope>NUCLEOTIDE SEQUENCE</scope>
    <source>
        <strain evidence="2">IBT 16125</strain>
    </source>
</reference>
<proteinExistence type="predicted"/>
<gene>
    <name evidence="2" type="ORF">N7458_008292</name>
</gene>
<dbReference type="EMBL" id="JAPVEA010000007">
    <property type="protein sequence ID" value="KAJ5444420.1"/>
    <property type="molecule type" value="Genomic_DNA"/>
</dbReference>
<dbReference type="InterPro" id="IPR002575">
    <property type="entry name" value="Aminoglycoside_PTrfase"/>
</dbReference>
<dbReference type="AlphaFoldDB" id="A0AAD6C2Q8"/>
<protein>
    <recommendedName>
        <fullName evidence="1">Aminoglycoside phosphotransferase domain-containing protein</fullName>
    </recommendedName>
</protein>
<dbReference type="RefSeq" id="XP_056764500.1">
    <property type="nucleotide sequence ID" value="XM_056911674.1"/>
</dbReference>
<sequence length="195" mass="22955">MPGFGIRTTEAIINELQYYRVKLKTRLQKLQELEVFERNRHLVDPIREFITVRLPQLEMCNRQSPFVFTHYDLAPRNLLISVETAQITGIVDFEFSGFFPEFDEYVESGNEFPDEFYKAYLDRLEEHGLRTPRKGIDEQLWKEVLGLSQLEEHIAPWWLENSENLAEDEKIELLEGLQKSEKMVVEAMQVLGQSS</sequence>
<dbReference type="SUPFAM" id="SSF56112">
    <property type="entry name" value="Protein kinase-like (PK-like)"/>
    <property type="match status" value="1"/>
</dbReference>
<dbReference type="GeneID" id="81601917"/>
<evidence type="ECO:0000313" key="3">
    <source>
        <dbReference type="Proteomes" id="UP001213681"/>
    </source>
</evidence>
<evidence type="ECO:0000259" key="1">
    <source>
        <dbReference type="Pfam" id="PF01636"/>
    </source>
</evidence>
<comment type="caution">
    <text evidence="2">The sequence shown here is derived from an EMBL/GenBank/DDBJ whole genome shotgun (WGS) entry which is preliminary data.</text>
</comment>
<dbReference type="InterPro" id="IPR011009">
    <property type="entry name" value="Kinase-like_dom_sf"/>
</dbReference>
<dbReference type="Gene3D" id="3.90.1200.10">
    <property type="match status" value="1"/>
</dbReference>
<evidence type="ECO:0000313" key="2">
    <source>
        <dbReference type="EMBL" id="KAJ5444420.1"/>
    </source>
</evidence>
<dbReference type="Pfam" id="PF01636">
    <property type="entry name" value="APH"/>
    <property type="match status" value="1"/>
</dbReference>
<name>A0AAD6C2Q8_9EURO</name>
<reference evidence="2" key="2">
    <citation type="journal article" date="2023" name="IMA Fungus">
        <title>Comparative genomic study of the Penicillium genus elucidates a diverse pangenome and 15 lateral gene transfer events.</title>
        <authorList>
            <person name="Petersen C."/>
            <person name="Sorensen T."/>
            <person name="Nielsen M.R."/>
            <person name="Sondergaard T.E."/>
            <person name="Sorensen J.L."/>
            <person name="Fitzpatrick D.A."/>
            <person name="Frisvad J.C."/>
            <person name="Nielsen K.L."/>
        </authorList>
    </citation>
    <scope>NUCLEOTIDE SEQUENCE</scope>
    <source>
        <strain evidence="2">IBT 16125</strain>
    </source>
</reference>